<dbReference type="Pfam" id="PF00535">
    <property type="entry name" value="Glycos_transf_2"/>
    <property type="match status" value="1"/>
</dbReference>
<evidence type="ECO:0000256" key="6">
    <source>
        <dbReference type="SAM" id="MobiDB-lite"/>
    </source>
</evidence>
<dbReference type="InterPro" id="IPR001173">
    <property type="entry name" value="Glyco_trans_2-like"/>
</dbReference>
<organism evidence="9 10">
    <name type="scientific">Teichococcus coralli</name>
    <dbReference type="NCBI Taxonomy" id="2545983"/>
    <lineage>
        <taxon>Bacteria</taxon>
        <taxon>Pseudomonadati</taxon>
        <taxon>Pseudomonadota</taxon>
        <taxon>Alphaproteobacteria</taxon>
        <taxon>Acetobacterales</taxon>
        <taxon>Roseomonadaceae</taxon>
        <taxon>Roseomonas</taxon>
    </lineage>
</organism>
<dbReference type="InterPro" id="IPR029044">
    <property type="entry name" value="Nucleotide-diphossugar_trans"/>
</dbReference>
<evidence type="ECO:0000256" key="3">
    <source>
        <dbReference type="ARBA" id="ARBA00022676"/>
    </source>
</evidence>
<evidence type="ECO:0000313" key="10">
    <source>
        <dbReference type="Proteomes" id="UP000460715"/>
    </source>
</evidence>
<evidence type="ECO:0000259" key="8">
    <source>
        <dbReference type="Pfam" id="PF00535"/>
    </source>
</evidence>
<evidence type="ECO:0000313" key="9">
    <source>
        <dbReference type="EMBL" id="MXP63109.1"/>
    </source>
</evidence>
<dbReference type="OrthoDB" id="9815923at2"/>
<feature type="transmembrane region" description="Helical" evidence="7">
    <location>
        <begin position="301"/>
        <end position="317"/>
    </location>
</feature>
<reference evidence="9 10" key="1">
    <citation type="submission" date="2019-03" db="EMBL/GenBank/DDBJ databases">
        <title>Roseomonas sp. a novel Roseomonas species isolated from Sea whip Gorgonian.</title>
        <authorList>
            <person name="Li F."/>
            <person name="Pan X."/>
            <person name="Huang S."/>
            <person name="Li Z."/>
            <person name="Meng B."/>
        </authorList>
    </citation>
    <scope>NUCLEOTIDE SEQUENCE [LARGE SCALE GENOMIC DNA]</scope>
    <source>
        <strain evidence="9 10">M0104</strain>
    </source>
</reference>
<evidence type="ECO:0000256" key="4">
    <source>
        <dbReference type="ARBA" id="ARBA00022679"/>
    </source>
</evidence>
<comment type="subcellular location">
    <subcellularLocation>
        <location evidence="1">Cell membrane</location>
    </subcellularLocation>
</comment>
<keyword evidence="3" id="KW-0328">Glycosyltransferase</keyword>
<dbReference type="RefSeq" id="WP_160936217.1">
    <property type="nucleotide sequence ID" value="NZ_SNVJ01000004.1"/>
</dbReference>
<sequence length="385" mass="41958">MKTAFSSLAQDRSHRHRGDNAPAMQSKAPQGEEARPLLSVIIKTLNEAEKIGACLASVLEAVHAYPTQVIVADSRSDDATTEIARSFGVNVVTLAADEARSCGVGPQLGYQHATGQYLLLLDGDMQLHPAFLPAALHAMEEDPCLAGVGGGVEFDAANLEYRLRRERGMPHLQPGYVNRLEGGGLFRREAVDQLGYFTNQNLHSFEEFDLGLRLQESGWRLRRIGVPAVSHSGHTMPALTLLMRRWRTRYVDGQGEVLRAAFGTARIPVLLRAFWISLAVVAWWGALLLCVLLVAWQQVNVYLALALAGLPLVVMVLKKRSLVKGGYAVLQWQVCAAGMLRGLMRPQHPPTRKVSAQVIATSAMYPIGDVPPPGVPAQRQPAAAE</sequence>
<gene>
    <name evidence="9" type="ORF">E0493_07045</name>
</gene>
<evidence type="ECO:0000256" key="1">
    <source>
        <dbReference type="ARBA" id="ARBA00004236"/>
    </source>
</evidence>
<comment type="caution">
    <text evidence="9">The sequence shown here is derived from an EMBL/GenBank/DDBJ whole genome shotgun (WGS) entry which is preliminary data.</text>
</comment>
<accession>A0A845BI45</accession>
<feature type="region of interest" description="Disordered" evidence="6">
    <location>
        <begin position="1"/>
        <end position="32"/>
    </location>
</feature>
<evidence type="ECO:0000256" key="2">
    <source>
        <dbReference type="ARBA" id="ARBA00022475"/>
    </source>
</evidence>
<dbReference type="PANTHER" id="PTHR43646">
    <property type="entry name" value="GLYCOSYLTRANSFERASE"/>
    <property type="match status" value="1"/>
</dbReference>
<dbReference type="EMBL" id="SNVJ01000004">
    <property type="protein sequence ID" value="MXP63109.1"/>
    <property type="molecule type" value="Genomic_DNA"/>
</dbReference>
<feature type="transmembrane region" description="Helical" evidence="7">
    <location>
        <begin position="269"/>
        <end position="295"/>
    </location>
</feature>
<dbReference type="AlphaFoldDB" id="A0A845BI45"/>
<feature type="domain" description="Glycosyltransferase 2-like" evidence="8">
    <location>
        <begin position="39"/>
        <end position="193"/>
    </location>
</feature>
<keyword evidence="4 9" id="KW-0808">Transferase</keyword>
<dbReference type="SUPFAM" id="SSF53448">
    <property type="entry name" value="Nucleotide-diphospho-sugar transferases"/>
    <property type="match status" value="1"/>
</dbReference>
<proteinExistence type="predicted"/>
<dbReference type="PANTHER" id="PTHR43646:SF2">
    <property type="entry name" value="GLYCOSYLTRANSFERASE 2-LIKE DOMAIN-CONTAINING PROTEIN"/>
    <property type="match status" value="1"/>
</dbReference>
<keyword evidence="7" id="KW-1133">Transmembrane helix</keyword>
<evidence type="ECO:0000256" key="7">
    <source>
        <dbReference type="SAM" id="Phobius"/>
    </source>
</evidence>
<dbReference type="GO" id="GO:0016757">
    <property type="term" value="F:glycosyltransferase activity"/>
    <property type="evidence" value="ECO:0007669"/>
    <property type="project" value="UniProtKB-KW"/>
</dbReference>
<protein>
    <submittedName>
        <fullName evidence="9">Glycosyltransferase</fullName>
    </submittedName>
</protein>
<keyword evidence="7" id="KW-0812">Transmembrane</keyword>
<feature type="compositionally biased region" description="Polar residues" evidence="6">
    <location>
        <begin position="1"/>
        <end position="10"/>
    </location>
</feature>
<keyword evidence="2" id="KW-1003">Cell membrane</keyword>
<keyword evidence="5 7" id="KW-0472">Membrane</keyword>
<evidence type="ECO:0000256" key="5">
    <source>
        <dbReference type="ARBA" id="ARBA00023136"/>
    </source>
</evidence>
<dbReference type="Gene3D" id="3.90.550.10">
    <property type="entry name" value="Spore Coat Polysaccharide Biosynthesis Protein SpsA, Chain A"/>
    <property type="match status" value="1"/>
</dbReference>
<name>A0A845BI45_9PROT</name>
<dbReference type="GO" id="GO:0005886">
    <property type="term" value="C:plasma membrane"/>
    <property type="evidence" value="ECO:0007669"/>
    <property type="project" value="UniProtKB-SubCell"/>
</dbReference>
<dbReference type="Proteomes" id="UP000460715">
    <property type="component" value="Unassembled WGS sequence"/>
</dbReference>
<keyword evidence="10" id="KW-1185">Reference proteome</keyword>